<organism evidence="2 3">
    <name type="scientific">Petrolisthes cinctipes</name>
    <name type="common">Flat porcelain crab</name>
    <dbReference type="NCBI Taxonomy" id="88211"/>
    <lineage>
        <taxon>Eukaryota</taxon>
        <taxon>Metazoa</taxon>
        <taxon>Ecdysozoa</taxon>
        <taxon>Arthropoda</taxon>
        <taxon>Crustacea</taxon>
        <taxon>Multicrustacea</taxon>
        <taxon>Malacostraca</taxon>
        <taxon>Eumalacostraca</taxon>
        <taxon>Eucarida</taxon>
        <taxon>Decapoda</taxon>
        <taxon>Pleocyemata</taxon>
        <taxon>Anomura</taxon>
        <taxon>Galatheoidea</taxon>
        <taxon>Porcellanidae</taxon>
        <taxon>Petrolisthes</taxon>
    </lineage>
</organism>
<reference evidence="2" key="1">
    <citation type="submission" date="2023-10" db="EMBL/GenBank/DDBJ databases">
        <title>Genome assemblies of two species of porcelain crab, Petrolisthes cinctipes and Petrolisthes manimaculis (Anomura: Porcellanidae).</title>
        <authorList>
            <person name="Angst P."/>
        </authorList>
    </citation>
    <scope>NUCLEOTIDE SEQUENCE</scope>
    <source>
        <strain evidence="2">PB745_01</strain>
        <tissue evidence="2">Gill</tissue>
    </source>
</reference>
<dbReference type="AlphaFoldDB" id="A0AAE1EUB7"/>
<evidence type="ECO:0000313" key="3">
    <source>
        <dbReference type="Proteomes" id="UP001286313"/>
    </source>
</evidence>
<sequence length="129" mass="14198">MVESLFTTQLVFADKLQRPQPPQPQPAAVPSTSRTIKQPAKAQQMTARSHREPFHPQAPSQRQGYGPSQYRPRGSSHAATSSSRPSHSYSSYGGKATQNRQQGSSNPTCRNKTQPKKPPCNFKKGSSSY</sequence>
<comment type="caution">
    <text evidence="2">The sequence shown here is derived from an EMBL/GenBank/DDBJ whole genome shotgun (WGS) entry which is preliminary data.</text>
</comment>
<accession>A0AAE1EUB7</accession>
<dbReference type="Proteomes" id="UP001286313">
    <property type="component" value="Unassembled WGS sequence"/>
</dbReference>
<protein>
    <submittedName>
        <fullName evidence="2">Uncharacterized protein</fullName>
    </submittedName>
</protein>
<feature type="compositionally biased region" description="Polar residues" evidence="1">
    <location>
        <begin position="30"/>
        <end position="47"/>
    </location>
</feature>
<gene>
    <name evidence="2" type="ORF">Pcinc_032483</name>
</gene>
<proteinExistence type="predicted"/>
<feature type="compositionally biased region" description="Low complexity" evidence="1">
    <location>
        <begin position="72"/>
        <end position="93"/>
    </location>
</feature>
<feature type="compositionally biased region" description="Polar residues" evidence="1">
    <location>
        <begin position="96"/>
        <end position="112"/>
    </location>
</feature>
<evidence type="ECO:0000313" key="2">
    <source>
        <dbReference type="EMBL" id="KAK3861571.1"/>
    </source>
</evidence>
<keyword evidence="3" id="KW-1185">Reference proteome</keyword>
<name>A0AAE1EUB7_PETCI</name>
<evidence type="ECO:0000256" key="1">
    <source>
        <dbReference type="SAM" id="MobiDB-lite"/>
    </source>
</evidence>
<feature type="region of interest" description="Disordered" evidence="1">
    <location>
        <begin position="12"/>
        <end position="129"/>
    </location>
</feature>
<dbReference type="EMBL" id="JAWQEG010004465">
    <property type="protein sequence ID" value="KAK3861571.1"/>
    <property type="molecule type" value="Genomic_DNA"/>
</dbReference>